<evidence type="ECO:0000313" key="3">
    <source>
        <dbReference type="Proteomes" id="UP000010093"/>
    </source>
</evidence>
<dbReference type="PROSITE" id="PS51257">
    <property type="entry name" value="PROKAR_LIPOPROTEIN"/>
    <property type="match status" value="1"/>
</dbReference>
<dbReference type="GeneID" id="93719137"/>
<organism evidence="2 3">
    <name type="scientific">Riemerella anatipestifer (strain ATCC 11845 / DSM 15868 / JCM 9532 / NCTC 11014)</name>
    <dbReference type="NCBI Taxonomy" id="693978"/>
    <lineage>
        <taxon>Bacteria</taxon>
        <taxon>Pseudomonadati</taxon>
        <taxon>Bacteroidota</taxon>
        <taxon>Flavobacteriia</taxon>
        <taxon>Flavobacteriales</taxon>
        <taxon>Weeksellaceae</taxon>
        <taxon>Riemerella</taxon>
    </lineage>
</organism>
<dbReference type="KEGG" id="rai:RA0C_1363"/>
<dbReference type="RefSeq" id="WP_013446983.1">
    <property type="nucleotide sequence ID" value="NC_014738.1"/>
</dbReference>
<reference evidence="2 3" key="1">
    <citation type="journal article" date="2012" name="J. Bacteriol.">
        <title>Complete genome sequence of Riemerella anatipestifer reference strain.</title>
        <authorList>
            <person name="Wang X."/>
            <person name="Zhu D."/>
            <person name="Wang M."/>
            <person name="Cheng A."/>
            <person name="Jia R."/>
            <person name="Zhou Y."/>
            <person name="Chen Z."/>
            <person name="Luo Q."/>
            <person name="Liu F."/>
            <person name="Wang Y."/>
            <person name="Chen X.Y."/>
        </authorList>
    </citation>
    <scope>NUCLEOTIDE SEQUENCE [LARGE SCALE GENOMIC DNA]</scope>
    <source>
        <strain evidence="3">DSM 15868</strain>
    </source>
</reference>
<dbReference type="AlphaFoldDB" id="E4TA97"/>
<feature type="signal peptide" evidence="1">
    <location>
        <begin position="1"/>
        <end position="21"/>
    </location>
</feature>
<dbReference type="Proteomes" id="UP000010093">
    <property type="component" value="Chromosome"/>
</dbReference>
<accession>E4TA97</accession>
<evidence type="ECO:0000256" key="1">
    <source>
        <dbReference type="SAM" id="SignalP"/>
    </source>
</evidence>
<protein>
    <submittedName>
        <fullName evidence="2">Uncharacterized protein</fullName>
    </submittedName>
</protein>
<dbReference type="KEGG" id="ran:Riean_1096"/>
<feature type="chain" id="PRO_5003186983" evidence="1">
    <location>
        <begin position="22"/>
        <end position="57"/>
    </location>
</feature>
<name>E4TA97_RIEAD</name>
<dbReference type="HOGENOM" id="CLU_2993852_0_0_10"/>
<gene>
    <name evidence="2" type="ORF">RA0C_1363</name>
</gene>
<dbReference type="EMBL" id="CP003388">
    <property type="protein sequence ID" value="AFD56260.1"/>
    <property type="molecule type" value="Genomic_DNA"/>
</dbReference>
<proteinExistence type="predicted"/>
<keyword evidence="1" id="KW-0732">Signal</keyword>
<evidence type="ECO:0000313" key="2">
    <source>
        <dbReference type="EMBL" id="AFD56260.1"/>
    </source>
</evidence>
<sequence>MKQKLTILGLFGLLLLTGCRADDMVTNAKRQEDLAKKFSVFTKKTDNEVIDYPSGFA</sequence>
<dbReference type="PATRIC" id="fig|693978.17.peg.1347"/>